<evidence type="ECO:0000256" key="6">
    <source>
        <dbReference type="ARBA" id="ARBA00022889"/>
    </source>
</evidence>
<evidence type="ECO:0000256" key="7">
    <source>
        <dbReference type="ARBA" id="ARBA00023119"/>
    </source>
</evidence>
<dbReference type="SUPFAM" id="SSF57362">
    <property type="entry name" value="BPTI-like"/>
    <property type="match status" value="1"/>
</dbReference>
<dbReference type="SMART" id="SM00131">
    <property type="entry name" value="KU"/>
    <property type="match status" value="1"/>
</dbReference>
<dbReference type="InterPro" id="IPR020901">
    <property type="entry name" value="Prtase_inh_Kunz-CS"/>
</dbReference>
<dbReference type="InterPro" id="IPR002035">
    <property type="entry name" value="VWF_A"/>
</dbReference>
<dbReference type="InterPro" id="IPR036465">
    <property type="entry name" value="vWFA_dom_sf"/>
</dbReference>
<dbReference type="Pfam" id="PF01391">
    <property type="entry name" value="Collagen"/>
    <property type="match status" value="2"/>
</dbReference>
<dbReference type="FunFam" id="3.40.50.410:FF:000003">
    <property type="entry name" value="Collagen type VI alpha 3 chain"/>
    <property type="match status" value="6"/>
</dbReference>
<dbReference type="Gene3D" id="4.10.410.10">
    <property type="entry name" value="Pancreatic trypsin inhibitor Kunitz domain"/>
    <property type="match status" value="1"/>
</dbReference>
<dbReference type="InterPro" id="IPR003961">
    <property type="entry name" value="FN3_dom"/>
</dbReference>
<dbReference type="PANTHER" id="PTHR24020:SF13">
    <property type="entry name" value="COLLAGEN ALPHA-3(VI) CHAIN"/>
    <property type="match status" value="1"/>
</dbReference>
<dbReference type="FunFam" id="3.40.50.410:FF:000021">
    <property type="entry name" value="Collagen, type VI, alpha 3"/>
    <property type="match status" value="1"/>
</dbReference>
<dbReference type="InterPro" id="IPR002223">
    <property type="entry name" value="Kunitz_BPTI"/>
</dbReference>
<feature type="region of interest" description="Disordered" evidence="9">
    <location>
        <begin position="1694"/>
        <end position="2026"/>
    </location>
</feature>
<dbReference type="InterPro" id="IPR050525">
    <property type="entry name" value="ECM_Assembly_Org"/>
</dbReference>
<feature type="domain" description="VWFA" evidence="10">
    <location>
        <begin position="2270"/>
        <end position="2467"/>
    </location>
</feature>
<evidence type="ECO:0000256" key="1">
    <source>
        <dbReference type="ARBA" id="ARBA00004498"/>
    </source>
</evidence>
<dbReference type="SUPFAM" id="SSF49265">
    <property type="entry name" value="Fibronectin type III"/>
    <property type="match status" value="1"/>
</dbReference>
<reference evidence="13" key="1">
    <citation type="journal article" date="2022" name="bioRxiv">
        <title>Sequencing and chromosome-scale assembly of the giantPleurodeles waltlgenome.</title>
        <authorList>
            <person name="Brown T."/>
            <person name="Elewa A."/>
            <person name="Iarovenko S."/>
            <person name="Subramanian E."/>
            <person name="Araus A.J."/>
            <person name="Petzold A."/>
            <person name="Susuki M."/>
            <person name="Suzuki K.-i.T."/>
            <person name="Hayashi T."/>
            <person name="Toyoda A."/>
            <person name="Oliveira C."/>
            <person name="Osipova E."/>
            <person name="Leigh N.D."/>
            <person name="Simon A."/>
            <person name="Yun M.H."/>
        </authorList>
    </citation>
    <scope>NUCLEOTIDE SEQUENCE</scope>
    <source>
        <strain evidence="13">20211129_DDA</strain>
        <tissue evidence="13">Liver</tissue>
    </source>
</reference>
<comment type="caution">
    <text evidence="13">The sequence shown here is derived from an EMBL/GenBank/DDBJ whole genome shotgun (WGS) entry which is preliminary data.</text>
</comment>
<dbReference type="EMBL" id="JANPWB010000005">
    <property type="protein sequence ID" value="KAJ1187768.1"/>
    <property type="molecule type" value="Genomic_DNA"/>
</dbReference>
<dbReference type="SMART" id="SM00327">
    <property type="entry name" value="VWA"/>
    <property type="match status" value="10"/>
</dbReference>
<keyword evidence="2" id="KW-0964">Secreted</keyword>
<evidence type="ECO:0000256" key="5">
    <source>
        <dbReference type="ARBA" id="ARBA00022737"/>
    </source>
</evidence>
<dbReference type="CDD" id="cd22629">
    <property type="entry name" value="Kunitz_collagen_alpha3_VI"/>
    <property type="match status" value="1"/>
</dbReference>
<feature type="domain" description="VWFA" evidence="10">
    <location>
        <begin position="2053"/>
        <end position="2194"/>
    </location>
</feature>
<feature type="compositionally biased region" description="Basic and acidic residues" evidence="9">
    <location>
        <begin position="1706"/>
        <end position="1715"/>
    </location>
</feature>
<dbReference type="InterPro" id="IPR041900">
    <property type="entry name" value="vWA_collagen_alpha3-VI-like"/>
</dbReference>
<evidence type="ECO:0000256" key="4">
    <source>
        <dbReference type="ARBA" id="ARBA00022729"/>
    </source>
</evidence>
<dbReference type="GO" id="GO:0007155">
    <property type="term" value="P:cell adhesion"/>
    <property type="evidence" value="ECO:0007669"/>
    <property type="project" value="UniProtKB-KW"/>
</dbReference>
<dbReference type="GO" id="GO:0005581">
    <property type="term" value="C:collagen trimer"/>
    <property type="evidence" value="ECO:0007669"/>
    <property type="project" value="UniProtKB-KW"/>
</dbReference>
<keyword evidence="7" id="KW-0176">Collagen</keyword>
<dbReference type="Pfam" id="PF00092">
    <property type="entry name" value="VWA"/>
    <property type="match status" value="9"/>
</dbReference>
<protein>
    <recommendedName>
        <fullName evidence="15">Collagen alpha-3(VI) chain</fullName>
    </recommendedName>
</protein>
<dbReference type="PANTHER" id="PTHR24020">
    <property type="entry name" value="COLLAGEN ALPHA"/>
    <property type="match status" value="1"/>
</dbReference>
<gene>
    <name evidence="13" type="ORF">NDU88_004538</name>
</gene>
<keyword evidence="8" id="KW-1015">Disulfide bond</keyword>
<dbReference type="CDD" id="cd01481">
    <property type="entry name" value="vWA_collagen_alpha3-VI-like"/>
    <property type="match status" value="1"/>
</dbReference>
<organism evidence="13 14">
    <name type="scientific">Pleurodeles waltl</name>
    <name type="common">Iberian ribbed newt</name>
    <dbReference type="NCBI Taxonomy" id="8319"/>
    <lineage>
        <taxon>Eukaryota</taxon>
        <taxon>Metazoa</taxon>
        <taxon>Chordata</taxon>
        <taxon>Craniata</taxon>
        <taxon>Vertebrata</taxon>
        <taxon>Euteleostomi</taxon>
        <taxon>Amphibia</taxon>
        <taxon>Batrachia</taxon>
        <taxon>Caudata</taxon>
        <taxon>Salamandroidea</taxon>
        <taxon>Salamandridae</taxon>
        <taxon>Pleurodelinae</taxon>
        <taxon>Pleurodeles</taxon>
    </lineage>
</organism>
<evidence type="ECO:0000313" key="14">
    <source>
        <dbReference type="Proteomes" id="UP001066276"/>
    </source>
</evidence>
<keyword evidence="3" id="KW-0272">Extracellular matrix</keyword>
<dbReference type="PROSITE" id="PS50279">
    <property type="entry name" value="BPTI_KUNITZ_2"/>
    <property type="match status" value="1"/>
</dbReference>
<dbReference type="Proteomes" id="UP001066276">
    <property type="component" value="Chromosome 3_1"/>
</dbReference>
<dbReference type="InterPro" id="IPR013783">
    <property type="entry name" value="Ig-like_fold"/>
</dbReference>
<dbReference type="GO" id="GO:0004867">
    <property type="term" value="F:serine-type endopeptidase inhibitor activity"/>
    <property type="evidence" value="ECO:0007669"/>
    <property type="project" value="InterPro"/>
</dbReference>
<dbReference type="InterPro" id="IPR008160">
    <property type="entry name" value="Collagen"/>
</dbReference>
<sequence>MTSACNGGQMKGGLAWEAASHCLGRSFFREVRYLMLQRKTKMKNQRLFPLAATLCLVLSALYRIEAQPAEESADLVFLIDGSSNTGRGGFPAIRNFLINFIEALEVGENQIRVGVVQYSNDPATEFSLNEYSTKADVLDAVKSLRIRGGDEANVGAALDFVVENHFSQQAGSRRQEGVPQTLVLISSGPSSDEIREGSNALKQASVFTFAIGAARADNEELKQIATDESFVFIAPDFRVLGDLQQQLLPYIAGVAQRTVVLQAPTIITEAVEVNRRDIVFLIDGTAAMGNVNFAPVRDFVTKLVQRLDIGPELVQVAVAQYANNPKAEFYFNTHSNKKDVVANLKKLRPMGGGPLNTGAALDFVRNNFFTSSAGSRIAEGVPQFLVLLTGGKSRDDVAEASRQLKQNNLVTFTVGAHRADSAELEQIAFDASLVFSPSEFRAAPLQGILPSVLSPLKSLTTVVTVEGPTDVQVQVVNQRDIVFLLDGSVNVGNANFPFVRDFLISLIDNLDVSSDNIRIGLAQYSDTPKTEFYLNENARKTDVISRLGQLKLKGGSTLNTGAALNFVFNNFFTEAHGSRIDQRIPQLLVLLVAGKSSDQYLAASNALARAGILTFCVGARNADKAELEQIAFDPSMVYLTDDFSSLANLQQQMILPLTTYISGGVEEVPTVVREEDKKDIVFLLDGSDEARSGFPSLRTFVQRVVEGLDVGRDRVRISVVQYSDDTQPDFLLNAHADKQGVLNAIQQLRHLGGSPLNTGAALDYVTQNAFTASAGSRADEGVPQFLIFLTAGKSEDDVRRPSANLKNTGVVPFAVGAKNADISELQAISFTPDFAFPVRDFSQLEAIHQQLSSRVGQLTREEINVLIQTASRPQSDDKRDVVFLIDGSRSASPEFAYVRDFIRRVVDDLDVSSDKTRVAVVQFSEDPKVEFLLNTHSNKAEVLSEVQRLNPKGGRELNTGAALAYVSKNIFTRPSGSRIEEGVPQFLILLSSGSSNDDIEEGVLQVKQSGVASMVVGKNVDDEEMKTISLGPEYAFSVTNFRELPGLTQRLVSPVNSLSTQQIRTIITETTLPVPGPDGEKKDIVFLIDGSTNVGQDGMANIRDFILRIVEKLNVGVNQVRIGLVQYSNDPSVEFYLRSHLNKPAVLQAIRRLRLKGGAPTNTGKALEYVVRNLFVKSAGSRIEEGVPQHLVLLTGGKSQDSVDGAARLLGGAGVKSLAVGTSNTDASDIEKITQDSRLVFMIRDFRELGNIENRFFRSFDGPVEVVPTPPIVGPTDDKKEVDIVFLVDGSINVGKENFKVVLEFVSGIVDAVYDEGDAFQIGLAQYNSDVTDEFFLKDHATKDEILEAVEKVEYKGGLSVNTGAAIRHLQEKHFVKEAGSRSDRRVPQIAFVITGGKSSEDVLGPARSLASSGVNVFAIGLKDVDQAEVDKIASASALTLRVMNVQELSELNEQVLTTMEDLLKVKPGPLCPSVPDITRACNLEVIVGFDVSSVSAGEDIFTAQKGLEPKIQHILDRISKMHRISCSSTEGPTVRVSMIAQSATGPVEIFDFSEYKPELFEKFTRVRTRGPYIFTARTLQTYLNKFKTGGADDTVKVVIHLTDGVDEGMAQLQAASAALQNGGVKAMLLVGLEGVQKFEDVMHLEFGRGFTYNRPLKLNLLDLDYEIAEELDNIAEKACCGVPCKCSGQRGDRGSLGAIGPKGAPGEKGHRGFPGEEGGAGERGSPGVTGTQGFQGCPGQRGVKGTRGFSGEKGELGELGLDGIDGEDGDKGIPGPSGERGDAGGRGDKGLKGERGERGDGGLRGDSGEPGTDNTQRGPRGPKGEIGPLGEPGVDGQSGPAGAPGKDGGVGRRGPLGAKGNRGGPGPAGSGGEQGTRGPQGPLGPPGTPGVRGDQGSPGPRGSAGIPGVVGDRGRLGPIGQKGEPGDPGVKGVEGPLGPRGETGDDGRDGAGRPGPKGKKGENGFPGYPGPKGDAGDQALNGDLGPKGNRGRRGRAGEPGTPGQKGENGNAGPHGLKGASGDSKDQCSLVKNIKDNCPCCYGPTECPVYPTELAFALDTSSGVNQNAFNSMKQTVLRIVRQLTIAESNCPRGARAAVVTYNSDVTTEIRFSDSHRKTALIQQIENLQVPVTTKQRSLENVMSFVARNTFKRARSGFLMRKVAVFFSNGPARASPQLNEAVLKLYDAGVSSLFLTNRADRALSQALQVNSTELGEVVVVGTGAEFNRTIEKALKCHVCLDVCDPDSICGSRSAGRTFRDRRSATSDVDIDIAFVLDSSETTNPSEFLEMKRYISHVVSQLEISSDPKSSAHHARVAILQHAPYEFERNVSTLPVQVEMSLVDYGSKESMQHFIMNKMVQLDGIRAARQAIEYTMDNVFEGVPHPRDLKVFVLMMTGEVKGKELTLLQSTIIKAKCKGFFFVVLGIGKKANFRHLYSFASEPHDVFFKRVEKASELHGDALLRFGQQLAGFISSENAFHLSPEISRHCDWFQADQPEKSPFQHASKQILEADTLAPATDIPAAKGKSEINISDVTENSVRLRWLNPEPQHQYVYDITITSARDHSLVLKQNISGTERVIGGLRSGYQYDVMITGYYKSQAKVTFVGTFSTQASPAQSVASASGNLMVNTEPQETPETVAVTDICKLEKDQGPCRNHVLRWHYDPKTKSCARFWYGGCSGNDNRFDTQKECEKACVAYLNPGIVTAIGTKE</sequence>
<dbReference type="CDD" id="cd00063">
    <property type="entry name" value="FN3"/>
    <property type="match status" value="1"/>
</dbReference>
<feature type="compositionally biased region" description="Basic and acidic residues" evidence="9">
    <location>
        <begin position="1780"/>
        <end position="1808"/>
    </location>
</feature>
<feature type="domain" description="Fibronectin type-III" evidence="12">
    <location>
        <begin position="2524"/>
        <end position="2620"/>
    </location>
</feature>
<feature type="domain" description="VWFA" evidence="10">
    <location>
        <begin position="880"/>
        <end position="1051"/>
    </location>
</feature>
<evidence type="ECO:0000259" key="10">
    <source>
        <dbReference type="PROSITE" id="PS50234"/>
    </source>
</evidence>
<evidence type="ECO:0000256" key="9">
    <source>
        <dbReference type="SAM" id="MobiDB-lite"/>
    </source>
</evidence>
<keyword evidence="4" id="KW-0732">Signal</keyword>
<evidence type="ECO:0000259" key="11">
    <source>
        <dbReference type="PROSITE" id="PS50279"/>
    </source>
</evidence>
<name>A0AAV7UFZ9_PLEWA</name>
<keyword evidence="5" id="KW-0677">Repeat</keyword>
<feature type="domain" description="BPTI/Kunitz inhibitor" evidence="11">
    <location>
        <begin position="2643"/>
        <end position="2693"/>
    </location>
</feature>
<dbReference type="PRINTS" id="PR00453">
    <property type="entry name" value="VWFADOMAIN"/>
</dbReference>
<evidence type="ECO:0000256" key="8">
    <source>
        <dbReference type="ARBA" id="ARBA00023157"/>
    </source>
</evidence>
<feature type="compositionally biased region" description="Gly residues" evidence="9">
    <location>
        <begin position="1716"/>
        <end position="1725"/>
    </location>
</feature>
<dbReference type="CDD" id="cd01450">
    <property type="entry name" value="vWFA_subfamily_ECM"/>
    <property type="match status" value="2"/>
</dbReference>
<dbReference type="FunFam" id="3.40.50.410:FF:000035">
    <property type="entry name" value="collagen alpha-3(VI) chain isoform X3"/>
    <property type="match status" value="1"/>
</dbReference>
<dbReference type="InterPro" id="IPR036880">
    <property type="entry name" value="Kunitz_BPTI_sf"/>
</dbReference>
<feature type="domain" description="VWFA" evidence="10">
    <location>
        <begin position="1083"/>
        <end position="1256"/>
    </location>
</feature>
<dbReference type="SUPFAM" id="SSF53300">
    <property type="entry name" value="vWA-like"/>
    <property type="match status" value="10"/>
</dbReference>
<proteinExistence type="predicted"/>
<dbReference type="Gene3D" id="3.40.50.410">
    <property type="entry name" value="von Willebrand factor, type A domain"/>
    <property type="match status" value="10"/>
</dbReference>
<dbReference type="InterPro" id="IPR036116">
    <property type="entry name" value="FN3_sf"/>
</dbReference>
<keyword evidence="6" id="KW-0130">Cell adhesion</keyword>
<evidence type="ECO:0000313" key="13">
    <source>
        <dbReference type="EMBL" id="KAJ1187768.1"/>
    </source>
</evidence>
<feature type="compositionally biased region" description="Basic and acidic residues" evidence="9">
    <location>
        <begin position="1943"/>
        <end position="1952"/>
    </location>
</feature>
<dbReference type="PROSITE" id="PS00280">
    <property type="entry name" value="BPTI_KUNITZ_1"/>
    <property type="match status" value="1"/>
</dbReference>
<dbReference type="FunFam" id="4.10.410.10:FF:000040">
    <property type="entry name" value="Serine protease inhibitor, putative"/>
    <property type="match status" value="1"/>
</dbReference>
<dbReference type="Pfam" id="PF00014">
    <property type="entry name" value="Kunitz_BPTI"/>
    <property type="match status" value="1"/>
</dbReference>
<feature type="compositionally biased region" description="Gly residues" evidence="9">
    <location>
        <begin position="1846"/>
        <end position="1855"/>
    </location>
</feature>
<dbReference type="PROSITE" id="PS50234">
    <property type="entry name" value="VWFA"/>
    <property type="match status" value="9"/>
</dbReference>
<evidence type="ECO:0000256" key="3">
    <source>
        <dbReference type="ARBA" id="ARBA00022530"/>
    </source>
</evidence>
<feature type="domain" description="VWFA" evidence="10">
    <location>
        <begin position="277"/>
        <end position="452"/>
    </location>
</feature>
<dbReference type="Gene3D" id="2.60.40.10">
    <property type="entry name" value="Immunoglobulins"/>
    <property type="match status" value="1"/>
</dbReference>
<dbReference type="FunFam" id="3.40.50.410:FF:000016">
    <property type="entry name" value="Collagen type VI alpha 3 chain"/>
    <property type="match status" value="1"/>
</dbReference>
<evidence type="ECO:0000259" key="12">
    <source>
        <dbReference type="PROSITE" id="PS50853"/>
    </source>
</evidence>
<evidence type="ECO:0000256" key="2">
    <source>
        <dbReference type="ARBA" id="ARBA00022525"/>
    </source>
</evidence>
<accession>A0AAV7UFZ9</accession>
<keyword evidence="14" id="KW-1185">Reference proteome</keyword>
<feature type="compositionally biased region" description="Gly residues" evidence="9">
    <location>
        <begin position="1861"/>
        <end position="1876"/>
    </location>
</feature>
<evidence type="ECO:0008006" key="15">
    <source>
        <dbReference type="Google" id="ProtNLM"/>
    </source>
</evidence>
<feature type="domain" description="VWFA" evidence="10">
    <location>
        <begin position="1283"/>
        <end position="1460"/>
    </location>
</feature>
<dbReference type="PROSITE" id="PS50853">
    <property type="entry name" value="FN3"/>
    <property type="match status" value="1"/>
</dbReference>
<feature type="domain" description="VWFA" evidence="10">
    <location>
        <begin position="480"/>
        <end position="653"/>
    </location>
</feature>
<dbReference type="PRINTS" id="PR00759">
    <property type="entry name" value="BASICPTASE"/>
</dbReference>
<feature type="domain" description="VWFA" evidence="10">
    <location>
        <begin position="74"/>
        <end position="247"/>
    </location>
</feature>
<comment type="subcellular location">
    <subcellularLocation>
        <location evidence="1">Secreted</location>
        <location evidence="1">Extracellular space</location>
        <location evidence="1">Extracellular matrix</location>
    </subcellularLocation>
</comment>
<feature type="domain" description="VWFA" evidence="10">
    <location>
        <begin position="679"/>
        <end position="851"/>
    </location>
</feature>
<dbReference type="FunFam" id="3.40.50.410:FF:000037">
    <property type="entry name" value="Collagen type VI alpha 3 chain"/>
    <property type="match status" value="1"/>
</dbReference>